<name>A0A1J5SZC2_9ZZZZ</name>
<reference evidence="2" key="1">
    <citation type="submission" date="2016-10" db="EMBL/GenBank/DDBJ databases">
        <title>Sequence of Gallionella enrichment culture.</title>
        <authorList>
            <person name="Poehlein A."/>
            <person name="Muehling M."/>
            <person name="Daniel R."/>
        </authorList>
    </citation>
    <scope>NUCLEOTIDE SEQUENCE</scope>
</reference>
<dbReference type="PANTHER" id="PTHR36842:SF1">
    <property type="entry name" value="PROTEIN TOLB"/>
    <property type="match status" value="1"/>
</dbReference>
<comment type="similarity">
    <text evidence="1">Belongs to the TolB family.</text>
</comment>
<comment type="caution">
    <text evidence="2">The sequence shown here is derived from an EMBL/GenBank/DDBJ whole genome shotgun (WGS) entry which is preliminary data.</text>
</comment>
<dbReference type="Gene3D" id="2.120.10.30">
    <property type="entry name" value="TolB, C-terminal domain"/>
    <property type="match status" value="2"/>
</dbReference>
<dbReference type="InterPro" id="IPR011042">
    <property type="entry name" value="6-blade_b-propeller_TolB-like"/>
</dbReference>
<evidence type="ECO:0000256" key="1">
    <source>
        <dbReference type="ARBA" id="ARBA00009820"/>
    </source>
</evidence>
<proteinExistence type="inferred from homology"/>
<protein>
    <submittedName>
        <fullName evidence="2">Protein TolB</fullName>
    </submittedName>
</protein>
<organism evidence="2">
    <name type="scientific">mine drainage metagenome</name>
    <dbReference type="NCBI Taxonomy" id="410659"/>
    <lineage>
        <taxon>unclassified sequences</taxon>
        <taxon>metagenomes</taxon>
        <taxon>ecological metagenomes</taxon>
    </lineage>
</organism>
<dbReference type="PANTHER" id="PTHR36842">
    <property type="entry name" value="PROTEIN TOLB HOMOLOG"/>
    <property type="match status" value="1"/>
</dbReference>
<gene>
    <name evidence="2" type="primary">tolB_3</name>
    <name evidence="2" type="ORF">GALL_50740</name>
</gene>
<dbReference type="Pfam" id="PF07676">
    <property type="entry name" value="PD40"/>
    <property type="match status" value="1"/>
</dbReference>
<accession>A0A1J5SZC2</accession>
<sequence>MKDIHNVLLMATIGLHFLISQSFAADVSVGSSVAGGEQLIAKNVINMAAKWCGNDDVVLNTERFGPILVNLSKGGQRKFAKGGNISAINCSPDGKWLVTVDTDSARYDRDTAGHEDYGHGVKDFSRINLNSGKNESFAVAQGGGEWSPDGTKILFIGKAPHLSIKQPDPKWEFYWSHDWSSGSGGVAAWMPDSKNLLLGHRGKFYLQDGQDLAPLDQMLTRGFGEIAELKIDGRGNIYVSTTNTSDLAMMYQLFKCSIDIPKIICVKIVGAASGAISFDISRDGQRLVLVNEDNSSLYLTNTATLKSKKIAENVSGSPSISPDGKRVAFYRESNVEIENAGFDSDDAFVMPLN</sequence>
<dbReference type="EMBL" id="MLJW01000013">
    <property type="protein sequence ID" value="OIR13937.1"/>
    <property type="molecule type" value="Genomic_DNA"/>
</dbReference>
<dbReference type="AlphaFoldDB" id="A0A1J5SZC2"/>
<evidence type="ECO:0000313" key="2">
    <source>
        <dbReference type="EMBL" id="OIR13937.1"/>
    </source>
</evidence>
<dbReference type="SUPFAM" id="SSF82171">
    <property type="entry name" value="DPP6 N-terminal domain-like"/>
    <property type="match status" value="1"/>
</dbReference>
<dbReference type="InterPro" id="IPR011659">
    <property type="entry name" value="WD40"/>
</dbReference>